<comment type="caution">
    <text evidence="1">The sequence shown here is derived from an EMBL/GenBank/DDBJ whole genome shotgun (WGS) entry which is preliminary data.</text>
</comment>
<organism evidence="1 2">
    <name type="scientific">Parelaphostrongylus tenuis</name>
    <name type="common">Meningeal worm</name>
    <dbReference type="NCBI Taxonomy" id="148309"/>
    <lineage>
        <taxon>Eukaryota</taxon>
        <taxon>Metazoa</taxon>
        <taxon>Ecdysozoa</taxon>
        <taxon>Nematoda</taxon>
        <taxon>Chromadorea</taxon>
        <taxon>Rhabditida</taxon>
        <taxon>Rhabditina</taxon>
        <taxon>Rhabditomorpha</taxon>
        <taxon>Strongyloidea</taxon>
        <taxon>Metastrongylidae</taxon>
        <taxon>Parelaphostrongylus</taxon>
    </lineage>
</organism>
<dbReference type="AlphaFoldDB" id="A0AAD5QVA8"/>
<dbReference type="Proteomes" id="UP001196413">
    <property type="component" value="Unassembled WGS sequence"/>
</dbReference>
<dbReference type="Gene3D" id="1.25.40.120">
    <property type="entry name" value="Protein prenylyltransferase"/>
    <property type="match status" value="1"/>
</dbReference>
<evidence type="ECO:0000313" key="1">
    <source>
        <dbReference type="EMBL" id="KAJ1362889.1"/>
    </source>
</evidence>
<gene>
    <name evidence="1" type="ORF">KIN20_022602</name>
</gene>
<dbReference type="SUPFAM" id="SSF48439">
    <property type="entry name" value="Protein prenylyltransferase"/>
    <property type="match status" value="1"/>
</dbReference>
<proteinExistence type="predicted"/>
<accession>A0AAD5QVA8</accession>
<evidence type="ECO:0000313" key="2">
    <source>
        <dbReference type="Proteomes" id="UP001196413"/>
    </source>
</evidence>
<reference evidence="1" key="1">
    <citation type="submission" date="2021-06" db="EMBL/GenBank/DDBJ databases">
        <title>Parelaphostrongylus tenuis whole genome reference sequence.</title>
        <authorList>
            <person name="Garwood T.J."/>
            <person name="Larsen P.A."/>
            <person name="Fountain-Jones N.M."/>
            <person name="Garbe J.R."/>
            <person name="Macchietto M.G."/>
            <person name="Kania S.A."/>
            <person name="Gerhold R.W."/>
            <person name="Richards J.E."/>
            <person name="Wolf T.M."/>
        </authorList>
    </citation>
    <scope>NUCLEOTIDE SEQUENCE</scope>
    <source>
        <strain evidence="1">MNPRO001-30</strain>
        <tissue evidence="1">Meninges</tissue>
    </source>
</reference>
<keyword evidence="2" id="KW-1185">Reference proteome</keyword>
<sequence>MPNNESVWNYLSGLLLNDTISFRPDVIAFAEDLYERTEPSRRAPYLVSFLCDILLNNIENDFEPTESFKRVKELYTELITLDPVRSNYWKHQIRVGEHLLERRNHQTAAQ</sequence>
<name>A0AAD5QVA8_PARTN</name>
<protein>
    <submittedName>
        <fullName evidence="1">Uncharacterized protein</fullName>
    </submittedName>
</protein>
<dbReference type="EMBL" id="JAHQIW010004556">
    <property type="protein sequence ID" value="KAJ1362889.1"/>
    <property type="molecule type" value="Genomic_DNA"/>
</dbReference>